<dbReference type="Gene3D" id="1.10.10.10">
    <property type="entry name" value="Winged helix-like DNA-binding domain superfamily/Winged helix DNA-binding domain"/>
    <property type="match status" value="1"/>
</dbReference>
<keyword evidence="6" id="KW-1185">Reference proteome</keyword>
<feature type="domain" description="OmpR/PhoB-type" evidence="4">
    <location>
        <begin position="15"/>
        <end position="114"/>
    </location>
</feature>
<dbReference type="InterPro" id="IPR011659">
    <property type="entry name" value="WD40"/>
</dbReference>
<dbReference type="CDD" id="cd00383">
    <property type="entry name" value="trans_reg_C"/>
    <property type="match status" value="1"/>
</dbReference>
<dbReference type="InterPro" id="IPR001867">
    <property type="entry name" value="OmpR/PhoB-type_DNA-bd"/>
</dbReference>
<organism evidence="5 6">
    <name type="scientific">Alkalimonas mucilaginosa</name>
    <dbReference type="NCBI Taxonomy" id="3057676"/>
    <lineage>
        <taxon>Bacteria</taxon>
        <taxon>Pseudomonadati</taxon>
        <taxon>Pseudomonadota</taxon>
        <taxon>Gammaproteobacteria</taxon>
        <taxon>Alkalimonas</taxon>
    </lineage>
</organism>
<gene>
    <name evidence="5" type="ORF">QWF21_14405</name>
</gene>
<reference evidence="5 6" key="1">
    <citation type="submission" date="2023-06" db="EMBL/GenBank/DDBJ databases">
        <title>Alkalimonas sp., MEB004 an alkaliphilic bacterium isolated from Lonar Lake, India.</title>
        <authorList>
            <person name="Joshi A."/>
            <person name="Thite S."/>
        </authorList>
    </citation>
    <scope>NUCLEOTIDE SEQUENCE [LARGE SCALE GENOMIC DNA]</scope>
    <source>
        <strain evidence="5 6">MEB004</strain>
    </source>
</reference>
<evidence type="ECO:0000256" key="1">
    <source>
        <dbReference type="ARBA" id="ARBA00009820"/>
    </source>
</evidence>
<dbReference type="SMART" id="SM00862">
    <property type="entry name" value="Trans_reg_C"/>
    <property type="match status" value="1"/>
</dbReference>
<evidence type="ECO:0000259" key="4">
    <source>
        <dbReference type="PROSITE" id="PS51755"/>
    </source>
</evidence>
<proteinExistence type="inferred from homology"/>
<comment type="caution">
    <text evidence="5">The sequence shown here is derived from an EMBL/GenBank/DDBJ whole genome shotgun (WGS) entry which is preliminary data.</text>
</comment>
<dbReference type="RefSeq" id="WP_330088740.1">
    <property type="nucleotide sequence ID" value="NZ_JAUGZK010000012.1"/>
</dbReference>
<protein>
    <submittedName>
        <fullName evidence="5">Winged helix-turn-helix domain-containing protein</fullName>
    </submittedName>
</protein>
<evidence type="ECO:0000313" key="6">
    <source>
        <dbReference type="Proteomes" id="UP001339167"/>
    </source>
</evidence>
<feature type="DNA-binding region" description="OmpR/PhoB-type" evidence="3">
    <location>
        <begin position="15"/>
        <end position="114"/>
    </location>
</feature>
<dbReference type="Pfam" id="PF00486">
    <property type="entry name" value="Trans_reg_C"/>
    <property type="match status" value="1"/>
</dbReference>
<evidence type="ECO:0000256" key="3">
    <source>
        <dbReference type="PROSITE-ProRule" id="PRU01091"/>
    </source>
</evidence>
<keyword evidence="2 3" id="KW-0238">DNA-binding</keyword>
<sequence length="720" mass="81408">MLTDLQPLVPIQPMSSCFYLGAILVDQASLTLSDGKAEPVCMQLKPIEVLAFLAQQYPRLVSRQELIDSVWAGNNYVGEKALTNAIWQLRHQLQQMGLPDCIVTVRKKGYRLDIAPHFTAAASNMNGQPQSRPAVQVQSGPEASWWRWWPLGAGVLLASLLWWQWPFSGNSEAGKPAPAWQLDAITRGDGRAMYPALSRDGRLLAFSWQKIDQAANLYLVELSRANDFKQLTFGENRDGAMVWSPDNRYLYYSSRRPVDGVCAIKRLDVVTLNQEPLASCSRHSRVYLDVSPDGRYLVFSGPYTDEGNSLYQLDLLNPEARVEPIACQNHCDARVRDLAFSPDGQQLLLTRRLHRLSEELFVRNLTTGDERQLTFGEEDIIGISWHPAGDKVLYAALHHGQRQGFVLDLASGTTTNLGLEDFGGQSRISASGEVFFHSMSSAPQLAYLPINPRLVSALFPLTVSDNRFENPHYNSKRGALVYISNESGYSEVWMADASMQNRRQLTFLQSRVKYPRWSHSGDQVAFVARFPGEDHDTLTLLEVATGKLTSLNTGLRWHVRPSWWYDDSAVIFSSNRNLYRFDRHDQSVQQLTFQGGLLAQMWDAERLLFTKGRNLGLWQLSADGEELQLLSGEDFTSSYAWTADSSGLYFLQQSTEQLVLRYLDWHSGILTDRIQLSPEQISENNTFSYAADVQRLYLEIDQQPRVDIMRLRHGLLTAAE</sequence>
<dbReference type="SUPFAM" id="SSF46894">
    <property type="entry name" value="C-terminal effector domain of the bipartite response regulators"/>
    <property type="match status" value="1"/>
</dbReference>
<dbReference type="EMBL" id="JAUGZK010000012">
    <property type="protein sequence ID" value="MEE2025425.1"/>
    <property type="molecule type" value="Genomic_DNA"/>
</dbReference>
<dbReference type="Gene3D" id="2.120.10.30">
    <property type="entry name" value="TolB, C-terminal domain"/>
    <property type="match status" value="3"/>
</dbReference>
<accession>A0ABU7JIE4</accession>
<dbReference type="InterPro" id="IPR036388">
    <property type="entry name" value="WH-like_DNA-bd_sf"/>
</dbReference>
<evidence type="ECO:0000256" key="2">
    <source>
        <dbReference type="ARBA" id="ARBA00023125"/>
    </source>
</evidence>
<dbReference type="PANTHER" id="PTHR36842">
    <property type="entry name" value="PROTEIN TOLB HOMOLOG"/>
    <property type="match status" value="1"/>
</dbReference>
<dbReference type="InterPro" id="IPR011042">
    <property type="entry name" value="6-blade_b-propeller_TolB-like"/>
</dbReference>
<name>A0ABU7JIE4_9GAMM</name>
<dbReference type="SUPFAM" id="SSF82171">
    <property type="entry name" value="DPP6 N-terminal domain-like"/>
    <property type="match status" value="2"/>
</dbReference>
<dbReference type="InterPro" id="IPR016032">
    <property type="entry name" value="Sig_transdc_resp-reg_C-effctor"/>
</dbReference>
<dbReference type="Pfam" id="PF07676">
    <property type="entry name" value="PD40"/>
    <property type="match status" value="2"/>
</dbReference>
<comment type="similarity">
    <text evidence="1">Belongs to the TolB family.</text>
</comment>
<dbReference type="PROSITE" id="PS51755">
    <property type="entry name" value="OMPR_PHOB"/>
    <property type="match status" value="1"/>
</dbReference>
<dbReference type="PANTHER" id="PTHR36842:SF2">
    <property type="entry name" value="SLR0505 PROTEIN"/>
    <property type="match status" value="1"/>
</dbReference>
<evidence type="ECO:0000313" key="5">
    <source>
        <dbReference type="EMBL" id="MEE2025425.1"/>
    </source>
</evidence>
<dbReference type="Proteomes" id="UP001339167">
    <property type="component" value="Unassembled WGS sequence"/>
</dbReference>